<dbReference type="AlphaFoldDB" id="A0A803NNI6"/>
<name>A0A803NNI6_CANSA</name>
<dbReference type="Gramene" id="evm.model.01.3056">
    <property type="protein sequence ID" value="cds.evm.model.01.3056"/>
    <property type="gene ID" value="evm.TU.01.3056"/>
</dbReference>
<proteinExistence type="predicted"/>
<sequence>MERKYLHKGKQIQANGNTELMTVVNFVQGTSHDEYQKLSNTMGPRNKISMKTRARLEHVEVEVVMMFELVMGMQEERVADQFVLEKEEIWVTHNQLLRMLLLR</sequence>
<reference evidence="1" key="1">
    <citation type="submission" date="2018-11" db="EMBL/GenBank/DDBJ databases">
        <authorList>
            <person name="Grassa J C."/>
        </authorList>
    </citation>
    <scope>NUCLEOTIDE SEQUENCE [LARGE SCALE GENOMIC DNA]</scope>
</reference>
<reference evidence="1" key="2">
    <citation type="submission" date="2021-03" db="UniProtKB">
        <authorList>
            <consortium name="EnsemblPlants"/>
        </authorList>
    </citation>
    <scope>IDENTIFICATION</scope>
</reference>
<dbReference type="EMBL" id="UZAU01000083">
    <property type="status" value="NOT_ANNOTATED_CDS"/>
    <property type="molecule type" value="Genomic_DNA"/>
</dbReference>
<protein>
    <submittedName>
        <fullName evidence="1">Uncharacterized protein</fullName>
    </submittedName>
</protein>
<evidence type="ECO:0000313" key="2">
    <source>
        <dbReference type="Proteomes" id="UP000596661"/>
    </source>
</evidence>
<organism evidence="1 2">
    <name type="scientific">Cannabis sativa</name>
    <name type="common">Hemp</name>
    <name type="synonym">Marijuana</name>
    <dbReference type="NCBI Taxonomy" id="3483"/>
    <lineage>
        <taxon>Eukaryota</taxon>
        <taxon>Viridiplantae</taxon>
        <taxon>Streptophyta</taxon>
        <taxon>Embryophyta</taxon>
        <taxon>Tracheophyta</taxon>
        <taxon>Spermatophyta</taxon>
        <taxon>Magnoliopsida</taxon>
        <taxon>eudicotyledons</taxon>
        <taxon>Gunneridae</taxon>
        <taxon>Pentapetalae</taxon>
        <taxon>rosids</taxon>
        <taxon>fabids</taxon>
        <taxon>Rosales</taxon>
        <taxon>Cannabaceae</taxon>
        <taxon>Cannabis</taxon>
    </lineage>
</organism>
<keyword evidence="2" id="KW-1185">Reference proteome</keyword>
<dbReference type="Proteomes" id="UP000596661">
    <property type="component" value="Chromosome 1"/>
</dbReference>
<accession>A0A803NNI6</accession>
<dbReference type="EnsemblPlants" id="evm.model.01.3056">
    <property type="protein sequence ID" value="cds.evm.model.01.3056"/>
    <property type="gene ID" value="evm.TU.01.3056"/>
</dbReference>
<evidence type="ECO:0000313" key="1">
    <source>
        <dbReference type="EnsemblPlants" id="cds.evm.model.01.3056"/>
    </source>
</evidence>